<proteinExistence type="predicted"/>
<dbReference type="SUPFAM" id="SSF158230">
    <property type="entry name" value="PRP4-like"/>
    <property type="match status" value="1"/>
</dbReference>
<evidence type="ECO:0000313" key="4">
    <source>
        <dbReference type="Proteomes" id="UP001630127"/>
    </source>
</evidence>
<feature type="region of interest" description="Disordered" evidence="1">
    <location>
        <begin position="1"/>
        <end position="23"/>
    </location>
</feature>
<gene>
    <name evidence="3" type="ORF">ACH5RR_026474</name>
</gene>
<reference evidence="3 4" key="1">
    <citation type="submission" date="2024-11" db="EMBL/GenBank/DDBJ databases">
        <title>A near-complete genome assembly of Cinchona calisaya.</title>
        <authorList>
            <person name="Lian D.C."/>
            <person name="Zhao X.W."/>
            <person name="Wei L."/>
        </authorList>
    </citation>
    <scope>NUCLEOTIDE SEQUENCE [LARGE SCALE GENOMIC DNA]</scope>
    <source>
        <tissue evidence="3">Nenye</tissue>
    </source>
</reference>
<evidence type="ECO:0000313" key="3">
    <source>
        <dbReference type="EMBL" id="KAL3513757.1"/>
    </source>
</evidence>
<evidence type="ECO:0000256" key="1">
    <source>
        <dbReference type="SAM" id="MobiDB-lite"/>
    </source>
</evidence>
<organism evidence="3 4">
    <name type="scientific">Cinchona calisaya</name>
    <dbReference type="NCBI Taxonomy" id="153742"/>
    <lineage>
        <taxon>Eukaryota</taxon>
        <taxon>Viridiplantae</taxon>
        <taxon>Streptophyta</taxon>
        <taxon>Embryophyta</taxon>
        <taxon>Tracheophyta</taxon>
        <taxon>Spermatophyta</taxon>
        <taxon>Magnoliopsida</taxon>
        <taxon>eudicotyledons</taxon>
        <taxon>Gunneridae</taxon>
        <taxon>Pentapetalae</taxon>
        <taxon>asterids</taxon>
        <taxon>lamiids</taxon>
        <taxon>Gentianales</taxon>
        <taxon>Rubiaceae</taxon>
        <taxon>Cinchonoideae</taxon>
        <taxon>Cinchoneae</taxon>
        <taxon>Cinchona</taxon>
    </lineage>
</organism>
<keyword evidence="4" id="KW-1185">Reference proteome</keyword>
<dbReference type="AlphaFoldDB" id="A0ABD2Z5V4"/>
<dbReference type="PANTHER" id="PTHR19846">
    <property type="entry name" value="WD40 REPEAT PROTEIN"/>
    <property type="match status" value="1"/>
</dbReference>
<dbReference type="InterPro" id="IPR036285">
    <property type="entry name" value="PRP4-like_sf"/>
</dbReference>
<dbReference type="Proteomes" id="UP001630127">
    <property type="component" value="Unassembled WGS sequence"/>
</dbReference>
<dbReference type="Gene3D" id="4.10.280.110">
    <property type="entry name" value="Pre-mRNA processing factor 4 domain"/>
    <property type="match status" value="1"/>
</dbReference>
<comment type="caution">
    <text evidence="3">The sequence shown here is derived from an EMBL/GenBank/DDBJ whole genome shotgun (WGS) entry which is preliminary data.</text>
</comment>
<accession>A0ABD2Z5V4</accession>
<evidence type="ECO:0000259" key="2">
    <source>
        <dbReference type="Pfam" id="PF08799"/>
    </source>
</evidence>
<feature type="region of interest" description="Disordered" evidence="1">
    <location>
        <begin position="110"/>
        <end position="133"/>
    </location>
</feature>
<name>A0ABD2Z5V4_9GENT</name>
<feature type="compositionally biased region" description="Gly residues" evidence="1">
    <location>
        <begin position="112"/>
        <end position="133"/>
    </location>
</feature>
<feature type="domain" description="Pre-mRNA processing factor 4 (PRP4)-like" evidence="2">
    <location>
        <begin position="79"/>
        <end position="102"/>
    </location>
</feature>
<protein>
    <recommendedName>
        <fullName evidence="2">Pre-mRNA processing factor 4 (PRP4)-like domain-containing protein</fullName>
    </recommendedName>
</protein>
<dbReference type="InterPro" id="IPR014906">
    <property type="entry name" value="PRP4-like"/>
</dbReference>
<dbReference type="PANTHER" id="PTHR19846:SF0">
    <property type="entry name" value="PRE-MRNA PROCESSING FACTOR 4"/>
    <property type="match status" value="1"/>
</dbReference>
<dbReference type="EMBL" id="JBJUIK010000011">
    <property type="protein sequence ID" value="KAL3513757.1"/>
    <property type="molecule type" value="Genomic_DNA"/>
</dbReference>
<dbReference type="Pfam" id="PF08799">
    <property type="entry name" value="PRP4"/>
    <property type="match status" value="1"/>
</dbReference>
<sequence>MRSSMSLSLELGNHDNVNEHGGPWRNPAMANAGTSGGVEYEISEGIRLVKGRQEKAMQELLMKRCAAALVVPTNNMAARARLCQLGEPITLFGEREMERWERGNKSWRKGIVDGGGDSGGGRSACSGGFGVGD</sequence>